<proteinExistence type="predicted"/>
<sequence length="173" mass="19645">MPFFIGFFYARIFDQEIPLKFKPLHRKSQQQKTSFNLESIIHQQSPFIPSRISDTTISKDTNSNIPNQPDNKLRRFSKEGAERGKTHFYQEYAIHQGSIHLFVNPSVSLWPGYSCRQQGKSEVVRRHGLTATPISSGLPGERSGMPPFPSLDNPGEKAYLILSVFCLSPKSSF</sequence>
<comment type="caution">
    <text evidence="1">The sequence shown here is derived from an EMBL/GenBank/DDBJ whole genome shotgun (WGS) entry which is preliminary data.</text>
</comment>
<dbReference type="AlphaFoldDB" id="A0A4Y2AT61"/>
<accession>A0A4Y2AT61</accession>
<dbReference type="Proteomes" id="UP000499080">
    <property type="component" value="Unassembled WGS sequence"/>
</dbReference>
<dbReference type="EMBL" id="BGPR01000029">
    <property type="protein sequence ID" value="GBL82697.1"/>
    <property type="molecule type" value="Genomic_DNA"/>
</dbReference>
<organism evidence="1 2">
    <name type="scientific">Araneus ventricosus</name>
    <name type="common">Orbweaver spider</name>
    <name type="synonym">Epeira ventricosa</name>
    <dbReference type="NCBI Taxonomy" id="182803"/>
    <lineage>
        <taxon>Eukaryota</taxon>
        <taxon>Metazoa</taxon>
        <taxon>Ecdysozoa</taxon>
        <taxon>Arthropoda</taxon>
        <taxon>Chelicerata</taxon>
        <taxon>Arachnida</taxon>
        <taxon>Araneae</taxon>
        <taxon>Araneomorphae</taxon>
        <taxon>Entelegynae</taxon>
        <taxon>Araneoidea</taxon>
        <taxon>Araneidae</taxon>
        <taxon>Araneus</taxon>
    </lineage>
</organism>
<keyword evidence="2" id="KW-1185">Reference proteome</keyword>
<evidence type="ECO:0000313" key="2">
    <source>
        <dbReference type="Proteomes" id="UP000499080"/>
    </source>
</evidence>
<reference evidence="1 2" key="1">
    <citation type="journal article" date="2019" name="Sci. Rep.">
        <title>Orb-weaving spider Araneus ventricosus genome elucidates the spidroin gene catalogue.</title>
        <authorList>
            <person name="Kono N."/>
            <person name="Nakamura H."/>
            <person name="Ohtoshi R."/>
            <person name="Moran D.A.P."/>
            <person name="Shinohara A."/>
            <person name="Yoshida Y."/>
            <person name="Fujiwara M."/>
            <person name="Mori M."/>
            <person name="Tomita M."/>
            <person name="Arakawa K."/>
        </authorList>
    </citation>
    <scope>NUCLEOTIDE SEQUENCE [LARGE SCALE GENOMIC DNA]</scope>
</reference>
<dbReference type="OrthoDB" id="10622936at2759"/>
<protein>
    <submittedName>
        <fullName evidence="1">Uncharacterized protein</fullName>
    </submittedName>
</protein>
<gene>
    <name evidence="1" type="ORF">AVEN_263758_1</name>
</gene>
<evidence type="ECO:0000313" key="1">
    <source>
        <dbReference type="EMBL" id="GBL82697.1"/>
    </source>
</evidence>
<name>A0A4Y2AT61_ARAVE</name>